<feature type="transmembrane region" description="Helical" evidence="7">
    <location>
        <begin position="122"/>
        <end position="143"/>
    </location>
</feature>
<feature type="domain" description="Major facilitator superfamily (MFS) profile" evidence="8">
    <location>
        <begin position="26"/>
        <end position="507"/>
    </location>
</feature>
<dbReference type="OrthoDB" id="9781469at2"/>
<evidence type="ECO:0000259" key="8">
    <source>
        <dbReference type="PROSITE" id="PS50850"/>
    </source>
</evidence>
<feature type="transmembrane region" description="Helical" evidence="7">
    <location>
        <begin position="179"/>
        <end position="197"/>
    </location>
</feature>
<feature type="transmembrane region" description="Helical" evidence="7">
    <location>
        <begin position="315"/>
        <end position="337"/>
    </location>
</feature>
<dbReference type="InterPro" id="IPR020846">
    <property type="entry name" value="MFS_dom"/>
</dbReference>
<feature type="transmembrane region" description="Helical" evidence="7">
    <location>
        <begin position="209"/>
        <end position="230"/>
    </location>
</feature>
<dbReference type="PROSITE" id="PS50850">
    <property type="entry name" value="MFS"/>
    <property type="match status" value="1"/>
</dbReference>
<dbReference type="EMBL" id="VFPG01000001">
    <property type="protein sequence ID" value="TQM32093.1"/>
    <property type="molecule type" value="Genomic_DNA"/>
</dbReference>
<dbReference type="Gene3D" id="1.20.1720.10">
    <property type="entry name" value="Multidrug resistance protein D"/>
    <property type="match status" value="1"/>
</dbReference>
<dbReference type="PANTHER" id="PTHR42718">
    <property type="entry name" value="MAJOR FACILITATOR SUPERFAMILY MULTIDRUG TRANSPORTER MFSC"/>
    <property type="match status" value="1"/>
</dbReference>
<evidence type="ECO:0000256" key="6">
    <source>
        <dbReference type="ARBA" id="ARBA00023136"/>
    </source>
</evidence>
<dbReference type="PRINTS" id="PR01036">
    <property type="entry name" value="TCRTETB"/>
</dbReference>
<protein>
    <submittedName>
        <fullName evidence="9">EmrB/QacA subfamily drug resistance transporter</fullName>
    </submittedName>
</protein>
<feature type="transmembrane region" description="Helical" evidence="7">
    <location>
        <begin position="368"/>
        <end position="385"/>
    </location>
</feature>
<feature type="transmembrane region" description="Helical" evidence="7">
    <location>
        <begin position="150"/>
        <end position="173"/>
    </location>
</feature>
<dbReference type="InterPro" id="IPR011701">
    <property type="entry name" value="MFS"/>
</dbReference>
<dbReference type="CDD" id="cd17321">
    <property type="entry name" value="MFS_MMR_MDR_like"/>
    <property type="match status" value="1"/>
</dbReference>
<dbReference type="Proteomes" id="UP000316331">
    <property type="component" value="Unassembled WGS sequence"/>
</dbReference>
<evidence type="ECO:0000256" key="2">
    <source>
        <dbReference type="ARBA" id="ARBA00022448"/>
    </source>
</evidence>
<reference evidence="9 10" key="1">
    <citation type="submission" date="2019-06" db="EMBL/GenBank/DDBJ databases">
        <title>Sequencing the genomes of 1000 actinobacteria strains.</title>
        <authorList>
            <person name="Klenk H.-P."/>
        </authorList>
    </citation>
    <scope>NUCLEOTIDE SEQUENCE [LARGE SCALE GENOMIC DNA]</scope>
    <source>
        <strain evidence="9 10">DSM 103495</strain>
    </source>
</reference>
<evidence type="ECO:0000313" key="10">
    <source>
        <dbReference type="Proteomes" id="UP000316331"/>
    </source>
</evidence>
<dbReference type="GO" id="GO:0022857">
    <property type="term" value="F:transmembrane transporter activity"/>
    <property type="evidence" value="ECO:0007669"/>
    <property type="project" value="InterPro"/>
</dbReference>
<evidence type="ECO:0000313" key="9">
    <source>
        <dbReference type="EMBL" id="TQM32093.1"/>
    </source>
</evidence>
<evidence type="ECO:0000256" key="1">
    <source>
        <dbReference type="ARBA" id="ARBA00004651"/>
    </source>
</evidence>
<dbReference type="Pfam" id="PF07690">
    <property type="entry name" value="MFS_1"/>
    <property type="match status" value="1"/>
</dbReference>
<evidence type="ECO:0000256" key="3">
    <source>
        <dbReference type="ARBA" id="ARBA00022475"/>
    </source>
</evidence>
<feature type="transmembrane region" description="Helical" evidence="7">
    <location>
        <begin position="236"/>
        <end position="259"/>
    </location>
</feature>
<dbReference type="InterPro" id="IPR036259">
    <property type="entry name" value="MFS_trans_sf"/>
</dbReference>
<dbReference type="SUPFAM" id="SSF103473">
    <property type="entry name" value="MFS general substrate transporter"/>
    <property type="match status" value="1"/>
</dbReference>
<keyword evidence="2" id="KW-0813">Transport</keyword>
<comment type="caution">
    <text evidence="9">The sequence shown here is derived from an EMBL/GenBank/DDBJ whole genome shotgun (WGS) entry which is preliminary data.</text>
</comment>
<keyword evidence="5 7" id="KW-1133">Transmembrane helix</keyword>
<keyword evidence="6 7" id="KW-0472">Membrane</keyword>
<keyword evidence="3" id="KW-1003">Cell membrane</keyword>
<feature type="transmembrane region" description="Helical" evidence="7">
    <location>
        <begin position="60"/>
        <end position="80"/>
    </location>
</feature>
<keyword evidence="4 7" id="KW-0812">Transmembrane</keyword>
<gene>
    <name evidence="9" type="ORF">FB390_3770</name>
</gene>
<name>A0A543FDZ1_9NOCA</name>
<dbReference type="RefSeq" id="WP_141810059.1">
    <property type="nucleotide sequence ID" value="NZ_VFPG01000001.1"/>
</dbReference>
<dbReference type="Gene3D" id="1.20.1250.20">
    <property type="entry name" value="MFS general substrate transporter like domains"/>
    <property type="match status" value="1"/>
</dbReference>
<sequence>MTTTRPVTTASSAALEPVRDPSRWWVLATVCVSTFMLTLDITVVNVSLPAIQADLSASFGALQWVVDAYALGMAACLLTSGSLADRVGRRSLFAAGLVVFTAASVACGVAGSPLLLNLSRGVQGVGAAILYAVGPAMLAAAFTGKERGTAFGLFGMTTGVSVAAGPLVGGALTEIDWRWVFYLNVPTGLVALLVVLAKVPESARRGGRPVDRAGLVLFSSALFLLVYGIIRGPVTGWTAGSTILCFTGCVVLVAAFVLVQRRGRHPMLDLGLFANRTFDALSAATFVLNFAVIPVILFGVLWMQGVLGHSAIETGLRFLPLTAMLLVAGVLGGVLSVRVATNRLIGAALILTGIGFLLLNAIGPEDDWTAALVPFLVAGIGMGLFNPPRANASVAIVAPEDSGMGSGVNETFQQVGSALGVAVLGAVAHARIADSLSGQPVPAAAVDAVAAGSIDRLTTETSAAHAAELTDAAHRAFVSGLHAVATIGGLASVIVGAAALFLIRRRDFVQDPAAPEHDDAPAPS</sequence>
<dbReference type="GO" id="GO:0005886">
    <property type="term" value="C:plasma membrane"/>
    <property type="evidence" value="ECO:0007669"/>
    <property type="project" value="UniProtKB-SubCell"/>
</dbReference>
<dbReference type="PANTHER" id="PTHR42718:SF49">
    <property type="entry name" value="EXPORT PROTEIN"/>
    <property type="match status" value="1"/>
</dbReference>
<comment type="subcellular location">
    <subcellularLocation>
        <location evidence="1">Cell membrane</location>
        <topology evidence="1">Multi-pass membrane protein</topology>
    </subcellularLocation>
</comment>
<organism evidence="9 10">
    <name type="scientific">Nocardia bhagyanarayanae</name>
    <dbReference type="NCBI Taxonomy" id="1215925"/>
    <lineage>
        <taxon>Bacteria</taxon>
        <taxon>Bacillati</taxon>
        <taxon>Actinomycetota</taxon>
        <taxon>Actinomycetes</taxon>
        <taxon>Mycobacteriales</taxon>
        <taxon>Nocardiaceae</taxon>
        <taxon>Nocardia</taxon>
    </lineage>
</organism>
<evidence type="ECO:0000256" key="5">
    <source>
        <dbReference type="ARBA" id="ARBA00022989"/>
    </source>
</evidence>
<feature type="transmembrane region" description="Helical" evidence="7">
    <location>
        <begin position="24"/>
        <end position="48"/>
    </location>
</feature>
<feature type="transmembrane region" description="Helical" evidence="7">
    <location>
        <begin position="483"/>
        <end position="503"/>
    </location>
</feature>
<keyword evidence="10" id="KW-1185">Reference proteome</keyword>
<dbReference type="NCBIfam" id="TIGR00711">
    <property type="entry name" value="efflux_EmrB"/>
    <property type="match status" value="1"/>
</dbReference>
<evidence type="ECO:0000256" key="7">
    <source>
        <dbReference type="SAM" id="Phobius"/>
    </source>
</evidence>
<dbReference type="AlphaFoldDB" id="A0A543FDZ1"/>
<evidence type="ECO:0000256" key="4">
    <source>
        <dbReference type="ARBA" id="ARBA00022692"/>
    </source>
</evidence>
<proteinExistence type="predicted"/>
<feature type="transmembrane region" description="Helical" evidence="7">
    <location>
        <begin position="344"/>
        <end position="362"/>
    </location>
</feature>
<accession>A0A543FDZ1</accession>
<feature type="transmembrane region" description="Helical" evidence="7">
    <location>
        <begin position="280"/>
        <end position="303"/>
    </location>
</feature>
<dbReference type="InterPro" id="IPR004638">
    <property type="entry name" value="EmrB-like"/>
</dbReference>
<feature type="transmembrane region" description="Helical" evidence="7">
    <location>
        <begin position="92"/>
        <end position="116"/>
    </location>
</feature>